<dbReference type="Proteomes" id="UP000059680">
    <property type="component" value="Chromosome 6"/>
</dbReference>
<reference evidence="1 2" key="3">
    <citation type="journal article" date="2013" name="Rice">
        <title>Improvement of the Oryza sativa Nipponbare reference genome using next generation sequence and optical map data.</title>
        <authorList>
            <person name="Kawahara Y."/>
            <person name="de la Bastide M."/>
            <person name="Hamilton J.P."/>
            <person name="Kanamori H."/>
            <person name="McCombie W.R."/>
            <person name="Ouyang S."/>
            <person name="Schwartz D.C."/>
            <person name="Tanaka T."/>
            <person name="Wu J."/>
            <person name="Zhou S."/>
            <person name="Childs K.L."/>
            <person name="Davidson R.M."/>
            <person name="Lin H."/>
            <person name="Quesada-Ocampo L."/>
            <person name="Vaillancourt B."/>
            <person name="Sakai H."/>
            <person name="Lee S.S."/>
            <person name="Kim J."/>
            <person name="Numa H."/>
            <person name="Itoh T."/>
            <person name="Buell C.R."/>
            <person name="Matsumoto T."/>
        </authorList>
    </citation>
    <scope>NUCLEOTIDE SEQUENCE [LARGE SCALE GENOMIC DNA]</scope>
    <source>
        <strain evidence="2">cv. Nipponbare</strain>
    </source>
</reference>
<accession>A0A0P0WVZ9</accession>
<evidence type="ECO:0000313" key="1">
    <source>
        <dbReference type="EMBL" id="BAS97556.1"/>
    </source>
</evidence>
<name>A0A0P0WVZ9_ORYSJ</name>
<dbReference type="EMBL" id="AP014962">
    <property type="protein sequence ID" value="BAS97556.1"/>
    <property type="molecule type" value="Genomic_DNA"/>
</dbReference>
<gene>
    <name evidence="1" type="ordered locus">Os06g0330001</name>
    <name evidence="1" type="ORF">OSNPB_060330001</name>
</gene>
<evidence type="ECO:0000313" key="2">
    <source>
        <dbReference type="Proteomes" id="UP000059680"/>
    </source>
</evidence>
<proteinExistence type="predicted"/>
<dbReference type="AlphaFoldDB" id="A0A0P0WVZ9"/>
<dbReference type="PaxDb" id="39947-A0A0P0WVZ9"/>
<reference evidence="2" key="1">
    <citation type="journal article" date="2005" name="Nature">
        <title>The map-based sequence of the rice genome.</title>
        <authorList>
            <consortium name="International rice genome sequencing project (IRGSP)"/>
            <person name="Matsumoto T."/>
            <person name="Wu J."/>
            <person name="Kanamori H."/>
            <person name="Katayose Y."/>
            <person name="Fujisawa M."/>
            <person name="Namiki N."/>
            <person name="Mizuno H."/>
            <person name="Yamamoto K."/>
            <person name="Antonio B.A."/>
            <person name="Baba T."/>
            <person name="Sakata K."/>
            <person name="Nagamura Y."/>
            <person name="Aoki H."/>
            <person name="Arikawa K."/>
            <person name="Arita K."/>
            <person name="Bito T."/>
            <person name="Chiden Y."/>
            <person name="Fujitsuka N."/>
            <person name="Fukunaka R."/>
            <person name="Hamada M."/>
            <person name="Harada C."/>
            <person name="Hayashi A."/>
            <person name="Hijishita S."/>
            <person name="Honda M."/>
            <person name="Hosokawa S."/>
            <person name="Ichikawa Y."/>
            <person name="Idonuma A."/>
            <person name="Iijima M."/>
            <person name="Ikeda M."/>
            <person name="Ikeno M."/>
            <person name="Ito K."/>
            <person name="Ito S."/>
            <person name="Ito T."/>
            <person name="Ito Y."/>
            <person name="Ito Y."/>
            <person name="Iwabuchi A."/>
            <person name="Kamiya K."/>
            <person name="Karasawa W."/>
            <person name="Kurita K."/>
            <person name="Katagiri S."/>
            <person name="Kikuta A."/>
            <person name="Kobayashi H."/>
            <person name="Kobayashi N."/>
            <person name="Machita K."/>
            <person name="Maehara T."/>
            <person name="Masukawa M."/>
            <person name="Mizubayashi T."/>
            <person name="Mukai Y."/>
            <person name="Nagasaki H."/>
            <person name="Nagata Y."/>
            <person name="Naito S."/>
            <person name="Nakashima M."/>
            <person name="Nakama Y."/>
            <person name="Nakamichi Y."/>
            <person name="Nakamura M."/>
            <person name="Meguro A."/>
            <person name="Negishi M."/>
            <person name="Ohta I."/>
            <person name="Ohta T."/>
            <person name="Okamoto M."/>
            <person name="Ono N."/>
            <person name="Saji S."/>
            <person name="Sakaguchi M."/>
            <person name="Sakai K."/>
            <person name="Shibata M."/>
            <person name="Shimokawa T."/>
            <person name="Song J."/>
            <person name="Takazaki Y."/>
            <person name="Terasawa K."/>
            <person name="Tsugane M."/>
            <person name="Tsuji K."/>
            <person name="Ueda S."/>
            <person name="Waki K."/>
            <person name="Yamagata H."/>
            <person name="Yamamoto M."/>
            <person name="Yamamoto S."/>
            <person name="Yamane H."/>
            <person name="Yoshiki S."/>
            <person name="Yoshihara R."/>
            <person name="Yukawa K."/>
            <person name="Zhong H."/>
            <person name="Yano M."/>
            <person name="Yuan Q."/>
            <person name="Ouyang S."/>
            <person name="Liu J."/>
            <person name="Jones K.M."/>
            <person name="Gansberger K."/>
            <person name="Moffat K."/>
            <person name="Hill J."/>
            <person name="Bera J."/>
            <person name="Fadrosh D."/>
            <person name="Jin S."/>
            <person name="Johri S."/>
            <person name="Kim M."/>
            <person name="Overton L."/>
            <person name="Reardon M."/>
            <person name="Tsitrin T."/>
            <person name="Vuong H."/>
            <person name="Weaver B."/>
            <person name="Ciecko A."/>
            <person name="Tallon L."/>
            <person name="Jackson J."/>
            <person name="Pai G."/>
            <person name="Aken S.V."/>
            <person name="Utterback T."/>
            <person name="Reidmuller S."/>
            <person name="Feldblyum T."/>
            <person name="Hsiao J."/>
            <person name="Zismann V."/>
            <person name="Iobst S."/>
            <person name="de Vazeille A.R."/>
            <person name="Buell C.R."/>
            <person name="Ying K."/>
            <person name="Li Y."/>
            <person name="Lu T."/>
            <person name="Huang Y."/>
            <person name="Zhao Q."/>
            <person name="Feng Q."/>
            <person name="Zhang L."/>
            <person name="Zhu J."/>
            <person name="Weng Q."/>
            <person name="Mu J."/>
            <person name="Lu Y."/>
            <person name="Fan D."/>
            <person name="Liu Y."/>
            <person name="Guan J."/>
            <person name="Zhang Y."/>
            <person name="Yu S."/>
            <person name="Liu X."/>
            <person name="Zhang Y."/>
            <person name="Hong G."/>
            <person name="Han B."/>
            <person name="Choisne N."/>
            <person name="Demange N."/>
            <person name="Orjeda G."/>
            <person name="Samain S."/>
            <person name="Cattolico L."/>
            <person name="Pelletier E."/>
            <person name="Couloux A."/>
            <person name="Segurens B."/>
            <person name="Wincker P."/>
            <person name="D'Hont A."/>
            <person name="Scarpelli C."/>
            <person name="Weissenbach J."/>
            <person name="Salanoubat M."/>
            <person name="Quetier F."/>
            <person name="Yu Y."/>
            <person name="Kim H.R."/>
            <person name="Rambo T."/>
            <person name="Currie J."/>
            <person name="Collura K."/>
            <person name="Luo M."/>
            <person name="Yang T."/>
            <person name="Ammiraju J.S.S."/>
            <person name="Engler F."/>
            <person name="Soderlund C."/>
            <person name="Wing R.A."/>
            <person name="Palmer L.E."/>
            <person name="de la Bastide M."/>
            <person name="Spiegel L."/>
            <person name="Nascimento L."/>
            <person name="Zutavern T."/>
            <person name="O'Shaughnessy A."/>
            <person name="Dike S."/>
            <person name="Dedhia N."/>
            <person name="Preston R."/>
            <person name="Balija V."/>
            <person name="McCombie W.R."/>
            <person name="Chow T."/>
            <person name="Chen H."/>
            <person name="Chung M."/>
            <person name="Chen C."/>
            <person name="Shaw J."/>
            <person name="Wu H."/>
            <person name="Hsiao K."/>
            <person name="Chao Y."/>
            <person name="Chu M."/>
            <person name="Cheng C."/>
            <person name="Hour A."/>
            <person name="Lee P."/>
            <person name="Lin S."/>
            <person name="Lin Y."/>
            <person name="Liou J."/>
            <person name="Liu S."/>
            <person name="Hsing Y."/>
            <person name="Raghuvanshi S."/>
            <person name="Mohanty A."/>
            <person name="Bharti A.K."/>
            <person name="Gaur A."/>
            <person name="Gupta V."/>
            <person name="Kumar D."/>
            <person name="Ravi V."/>
            <person name="Vij S."/>
            <person name="Kapur A."/>
            <person name="Khurana P."/>
            <person name="Khurana P."/>
            <person name="Khurana J.P."/>
            <person name="Tyagi A.K."/>
            <person name="Gaikwad K."/>
            <person name="Singh A."/>
            <person name="Dalal V."/>
            <person name="Srivastava S."/>
            <person name="Dixit A."/>
            <person name="Pal A.K."/>
            <person name="Ghazi I.A."/>
            <person name="Yadav M."/>
            <person name="Pandit A."/>
            <person name="Bhargava A."/>
            <person name="Sureshbabu K."/>
            <person name="Batra K."/>
            <person name="Sharma T.R."/>
            <person name="Mohapatra T."/>
            <person name="Singh N.K."/>
            <person name="Messing J."/>
            <person name="Nelson A.B."/>
            <person name="Fuks G."/>
            <person name="Kavchok S."/>
            <person name="Keizer G."/>
            <person name="Linton E."/>
            <person name="Llaca V."/>
            <person name="Song R."/>
            <person name="Tanyolac B."/>
            <person name="Young S."/>
            <person name="Ho-Il K."/>
            <person name="Hahn J.H."/>
            <person name="Sangsakoo G."/>
            <person name="Vanavichit A."/>
            <person name="de Mattos Luiz.A.T."/>
            <person name="Zimmer P.D."/>
            <person name="Malone G."/>
            <person name="Dellagostin O."/>
            <person name="de Oliveira A.C."/>
            <person name="Bevan M."/>
            <person name="Bancroft I."/>
            <person name="Minx P."/>
            <person name="Cordum H."/>
            <person name="Wilson R."/>
            <person name="Cheng Z."/>
            <person name="Jin W."/>
            <person name="Jiang J."/>
            <person name="Leong S.A."/>
            <person name="Iwama H."/>
            <person name="Gojobori T."/>
            <person name="Itoh T."/>
            <person name="Niimura Y."/>
            <person name="Fujii Y."/>
            <person name="Habara T."/>
            <person name="Sakai H."/>
            <person name="Sato Y."/>
            <person name="Wilson G."/>
            <person name="Kumar K."/>
            <person name="McCouch S."/>
            <person name="Juretic N."/>
            <person name="Hoen D."/>
            <person name="Wright S."/>
            <person name="Bruskiewich R."/>
            <person name="Bureau T."/>
            <person name="Miyao A."/>
            <person name="Hirochika H."/>
            <person name="Nishikawa T."/>
            <person name="Kadowaki K."/>
            <person name="Sugiura M."/>
            <person name="Burr B."/>
            <person name="Sasaki T."/>
        </authorList>
    </citation>
    <scope>NUCLEOTIDE SEQUENCE [LARGE SCALE GENOMIC DNA]</scope>
    <source>
        <strain evidence="2">cv. Nipponbare</strain>
    </source>
</reference>
<organism evidence="1 2">
    <name type="scientific">Oryza sativa subsp. japonica</name>
    <name type="common">Rice</name>
    <dbReference type="NCBI Taxonomy" id="39947"/>
    <lineage>
        <taxon>Eukaryota</taxon>
        <taxon>Viridiplantae</taxon>
        <taxon>Streptophyta</taxon>
        <taxon>Embryophyta</taxon>
        <taxon>Tracheophyta</taxon>
        <taxon>Spermatophyta</taxon>
        <taxon>Magnoliopsida</taxon>
        <taxon>Liliopsida</taxon>
        <taxon>Poales</taxon>
        <taxon>Poaceae</taxon>
        <taxon>BOP clade</taxon>
        <taxon>Oryzoideae</taxon>
        <taxon>Oryzeae</taxon>
        <taxon>Oryzinae</taxon>
        <taxon>Oryza</taxon>
        <taxon>Oryza sativa</taxon>
    </lineage>
</organism>
<reference evidence="1 2" key="2">
    <citation type="journal article" date="2013" name="Plant Cell Physiol.">
        <title>Rice Annotation Project Database (RAP-DB): an integrative and interactive database for rice genomics.</title>
        <authorList>
            <person name="Sakai H."/>
            <person name="Lee S.S."/>
            <person name="Tanaka T."/>
            <person name="Numa H."/>
            <person name="Kim J."/>
            <person name="Kawahara Y."/>
            <person name="Wakimoto H."/>
            <person name="Yang C.C."/>
            <person name="Iwamoto M."/>
            <person name="Abe T."/>
            <person name="Yamada Y."/>
            <person name="Muto A."/>
            <person name="Inokuchi H."/>
            <person name="Ikemura T."/>
            <person name="Matsumoto T."/>
            <person name="Sasaki T."/>
            <person name="Itoh T."/>
        </authorList>
    </citation>
    <scope>NUCLEOTIDE SEQUENCE [LARGE SCALE GENOMIC DNA]</scope>
    <source>
        <strain evidence="2">cv. Nipponbare</strain>
    </source>
</reference>
<dbReference type="InParanoid" id="A0A0P0WVZ9"/>
<keyword evidence="2" id="KW-1185">Reference proteome</keyword>
<sequence>MAHLLAGVRDDEDERLVLAAASHLKKVANIALEVFDKNTSPESESDACCRTHWELSASHTHKHSGKPIVFAGTIAAATLSPSSLKVFDKHSAPKSESGAYCRAHWELSVLYRLAHQQAQLQNYRSSYFVALKVFDKHSAPKSESGAYYHAH</sequence>
<protein>
    <submittedName>
        <fullName evidence="1">Os06g0330001 protein</fullName>
    </submittedName>
</protein>